<dbReference type="AlphaFoldDB" id="A0A4D9DLW4"/>
<comment type="subcellular location">
    <subcellularLocation>
        <location evidence="1">Membrane</location>
        <topology evidence="1">Single-pass membrane protein</topology>
    </subcellularLocation>
</comment>
<dbReference type="GO" id="GO:0001872">
    <property type="term" value="F:(1-&gt;3)-beta-D-glucan binding"/>
    <property type="evidence" value="ECO:0007669"/>
    <property type="project" value="InterPro"/>
</dbReference>
<feature type="coiled-coil region" evidence="3">
    <location>
        <begin position="76"/>
        <end position="103"/>
    </location>
</feature>
<evidence type="ECO:0000256" key="4">
    <source>
        <dbReference type="SAM" id="Phobius"/>
    </source>
</evidence>
<keyword evidence="7" id="KW-1185">Reference proteome</keyword>
<keyword evidence="6" id="KW-0675">Receptor</keyword>
<name>A0A4D9DLW4_9SAUR</name>
<dbReference type="InterPro" id="IPR001304">
    <property type="entry name" value="C-type_lectin-like"/>
</dbReference>
<dbReference type="SMART" id="SM00034">
    <property type="entry name" value="CLECT"/>
    <property type="match status" value="1"/>
</dbReference>
<dbReference type="InterPro" id="IPR016186">
    <property type="entry name" value="C-type_lectin-like/link_sf"/>
</dbReference>
<dbReference type="InterPro" id="IPR042808">
    <property type="entry name" value="CLEC7A"/>
</dbReference>
<evidence type="ECO:0000256" key="3">
    <source>
        <dbReference type="SAM" id="Coils"/>
    </source>
</evidence>
<keyword evidence="4" id="KW-0812">Transmembrane</keyword>
<dbReference type="PROSITE" id="PS50041">
    <property type="entry name" value="C_TYPE_LECTIN_2"/>
    <property type="match status" value="1"/>
</dbReference>
<dbReference type="GO" id="GO:0071226">
    <property type="term" value="P:cellular response to molecule of fungal origin"/>
    <property type="evidence" value="ECO:0007669"/>
    <property type="project" value="InterPro"/>
</dbReference>
<protein>
    <submittedName>
        <fullName evidence="6">Oxidized low-density lipoprotein receptor 1</fullName>
    </submittedName>
</protein>
<dbReference type="Pfam" id="PF00059">
    <property type="entry name" value="Lectin_C"/>
    <property type="match status" value="1"/>
</dbReference>
<dbReference type="EMBL" id="QXTE01000408">
    <property type="protein sequence ID" value="TFJ98320.1"/>
    <property type="molecule type" value="Genomic_DNA"/>
</dbReference>
<sequence>MAEVTYADLKFMTLEQPRNQEPHEAKAKDSPTPSPYWRLAAVILGIFCFGLLVTAGVLSVKFTQVSHLVNEWHENLTQKREILGNLTQQLEFLQAQNLNLLETVQQLASYRGHRCSPCPENWLQHGENCYFLSTKWKTWQESRALCSSLDSRFLKIESKEELGFIIRSAQSYSSYSFWIALSRKGADGSWLWEDGTAFSTDLSWKLFPAWDDNQENRSWYPPEPLPWEVGCLHAPEQASPILPTDKSTFMLPPWHIYKNYYNECVYMTLGIVLLPDVQFFRCNVKLQPVSFFITTDLKELFTRVRMAAAMS</sequence>
<keyword evidence="6" id="KW-0449">Lipoprotein</keyword>
<evidence type="ECO:0000259" key="5">
    <source>
        <dbReference type="PROSITE" id="PS50041"/>
    </source>
</evidence>
<dbReference type="InterPro" id="IPR016187">
    <property type="entry name" value="CTDL_fold"/>
</dbReference>
<comment type="caution">
    <text evidence="6">The sequence shown here is derived from an EMBL/GenBank/DDBJ whole genome shotgun (WGS) entry which is preliminary data.</text>
</comment>
<dbReference type="InterPro" id="IPR033992">
    <property type="entry name" value="NKR-like_CTLD"/>
</dbReference>
<accession>A0A4D9DLW4</accession>
<dbReference type="PANTHER" id="PTHR47218:SF2">
    <property type="entry name" value="C-TYPE LECTIN DOMAIN-CONTAINING PROTEIN"/>
    <property type="match status" value="1"/>
</dbReference>
<dbReference type="PANTHER" id="PTHR47218">
    <property type="entry name" value="C-TYPE LECTIN DOMAIN FAMILY 7 MEMBER A"/>
    <property type="match status" value="1"/>
</dbReference>
<evidence type="ECO:0000313" key="6">
    <source>
        <dbReference type="EMBL" id="TFJ98320.1"/>
    </source>
</evidence>
<evidence type="ECO:0000256" key="2">
    <source>
        <dbReference type="ARBA" id="ARBA00022734"/>
    </source>
</evidence>
<dbReference type="CDD" id="cd03593">
    <property type="entry name" value="CLECT_NK_receptors_like"/>
    <property type="match status" value="1"/>
</dbReference>
<dbReference type="SUPFAM" id="SSF56436">
    <property type="entry name" value="C-type lectin-like"/>
    <property type="match status" value="1"/>
</dbReference>
<keyword evidence="4" id="KW-0472">Membrane</keyword>
<feature type="transmembrane region" description="Helical" evidence="4">
    <location>
        <begin position="36"/>
        <end position="58"/>
    </location>
</feature>
<reference evidence="6 7" key="2">
    <citation type="submission" date="2019-04" db="EMBL/GenBank/DDBJ databases">
        <title>The genome sequence of big-headed turtle.</title>
        <authorList>
            <person name="Gong S."/>
        </authorList>
    </citation>
    <scope>NUCLEOTIDE SEQUENCE [LARGE SCALE GENOMIC DNA]</scope>
    <source>
        <strain evidence="6">DO16091913</strain>
        <tissue evidence="6">Muscle</tissue>
    </source>
</reference>
<organism evidence="6 7">
    <name type="scientific">Platysternon megacephalum</name>
    <name type="common">big-headed turtle</name>
    <dbReference type="NCBI Taxonomy" id="55544"/>
    <lineage>
        <taxon>Eukaryota</taxon>
        <taxon>Metazoa</taxon>
        <taxon>Chordata</taxon>
        <taxon>Craniata</taxon>
        <taxon>Vertebrata</taxon>
        <taxon>Euteleostomi</taxon>
        <taxon>Archelosauria</taxon>
        <taxon>Testudinata</taxon>
        <taxon>Testudines</taxon>
        <taxon>Cryptodira</taxon>
        <taxon>Durocryptodira</taxon>
        <taxon>Testudinoidea</taxon>
        <taxon>Platysternidae</taxon>
        <taxon>Platysternon</taxon>
    </lineage>
</organism>
<gene>
    <name evidence="6" type="ORF">DR999_PMT19767</name>
</gene>
<dbReference type="Gene3D" id="3.10.100.10">
    <property type="entry name" value="Mannose-Binding Protein A, subunit A"/>
    <property type="match status" value="1"/>
</dbReference>
<reference evidence="6 7" key="1">
    <citation type="submission" date="2019-04" db="EMBL/GenBank/DDBJ databases">
        <title>Draft genome of the big-headed turtle Platysternon megacephalum.</title>
        <authorList>
            <person name="Gong S."/>
        </authorList>
    </citation>
    <scope>NUCLEOTIDE SEQUENCE [LARGE SCALE GENOMIC DNA]</scope>
    <source>
        <strain evidence="6">DO16091913</strain>
        <tissue evidence="6">Muscle</tissue>
    </source>
</reference>
<keyword evidence="4" id="KW-1133">Transmembrane helix</keyword>
<dbReference type="STRING" id="55544.A0A4D9DLW4"/>
<feature type="domain" description="C-type lectin" evidence="5">
    <location>
        <begin position="125"/>
        <end position="228"/>
    </location>
</feature>
<proteinExistence type="predicted"/>
<keyword evidence="3" id="KW-0175">Coiled coil</keyword>
<dbReference type="OrthoDB" id="7357196at2759"/>
<evidence type="ECO:0000256" key="1">
    <source>
        <dbReference type="ARBA" id="ARBA00004167"/>
    </source>
</evidence>
<dbReference type="GO" id="GO:0016020">
    <property type="term" value="C:membrane"/>
    <property type="evidence" value="ECO:0007669"/>
    <property type="project" value="UniProtKB-SubCell"/>
</dbReference>
<keyword evidence="2" id="KW-0430">Lectin</keyword>
<dbReference type="Proteomes" id="UP000297703">
    <property type="component" value="Unassembled WGS sequence"/>
</dbReference>
<evidence type="ECO:0000313" key="7">
    <source>
        <dbReference type="Proteomes" id="UP000297703"/>
    </source>
</evidence>